<feature type="compositionally biased region" description="Low complexity" evidence="1">
    <location>
        <begin position="577"/>
        <end position="588"/>
    </location>
</feature>
<sequence>TRSRSRSRSYGYRRSGSPRSPLSYRGGGWDGAEAPRPYRSRTRSRSPGGYRGRSPGGRKPPPRELLAYDLKGHSPANHDRWERERYRQWEKEYADWYNKYYKDFDNQHPPVHHRGHGSRDGEREKISASSRDYSPQGRGRRGKEERSGPPHNPPSTSSSGAKSSTKILKSKKIKKKKPGEEQEQSRQSLDRGDATPVRDEPMDEISSNTKTPPISSRPLPSGGAATPKGTAAPAKPATKSTSKTQADKMKKEKLPKVKAKVKTQVIKTKSEKVKKMPGEGVTTTKDSSTTSSAVKPIKTIKTKADDASNSSVPKKEKPKSSTVRPVIKTPPTSSQNQPLPHHSLLEGPRSSHDSQSRRDPSKSAGLLPLHRPSLLPRPPSPIDSRRRMGEDSRTLLGPPEKLRRIDGGGAIFHSHLHPSPFHRLPHPADRPGLLHLPGTRELGRIDSDRGPLVDVPKPMRRIKLNRDLGRRGSSEAAPSDRTQSSSEKSSSGSDRSAAAHGSEGDRRKSTSEGAGRKEPSTSADRGVSRERPSGAGDRHRGSDRERDKPSGSGQQKVSEDREDDGEKFGKAERKNPSSGSGVGRSVSVDKMTIGEKSAICRKLADQEKPSVSSKERTGGSERDAKSDRLLCLSLLLDK</sequence>
<feature type="compositionally biased region" description="Basic and acidic residues" evidence="1">
    <location>
        <begin position="383"/>
        <end position="393"/>
    </location>
</feature>
<name>A0ABV0RTE5_9TELE</name>
<gene>
    <name evidence="2" type="ORF">XENOCAPTIV_021235</name>
</gene>
<feature type="compositionally biased region" description="Basic and acidic residues" evidence="1">
    <location>
        <begin position="502"/>
        <end position="519"/>
    </location>
</feature>
<evidence type="ECO:0008006" key="4">
    <source>
        <dbReference type="Google" id="ProtNLM"/>
    </source>
</evidence>
<feature type="non-terminal residue" evidence="2">
    <location>
        <position position="1"/>
    </location>
</feature>
<feature type="compositionally biased region" description="Basic and acidic residues" evidence="1">
    <location>
        <begin position="70"/>
        <end position="84"/>
    </location>
</feature>
<keyword evidence="3" id="KW-1185">Reference proteome</keyword>
<dbReference type="EMBL" id="JAHRIN010058862">
    <property type="protein sequence ID" value="MEQ2211289.1"/>
    <property type="molecule type" value="Genomic_DNA"/>
</dbReference>
<feature type="compositionally biased region" description="Low complexity" evidence="1">
    <location>
        <begin position="220"/>
        <end position="244"/>
    </location>
</feature>
<feature type="compositionally biased region" description="Polar residues" evidence="1">
    <location>
        <begin position="205"/>
        <end position="214"/>
    </location>
</feature>
<evidence type="ECO:0000313" key="3">
    <source>
        <dbReference type="Proteomes" id="UP001434883"/>
    </source>
</evidence>
<feature type="compositionally biased region" description="Basic and acidic residues" evidence="1">
    <location>
        <begin position="245"/>
        <end position="255"/>
    </location>
</feature>
<feature type="compositionally biased region" description="Basic and acidic residues" evidence="1">
    <location>
        <begin position="178"/>
        <end position="200"/>
    </location>
</feature>
<comment type="caution">
    <text evidence="2">The sequence shown here is derived from an EMBL/GenBank/DDBJ whole genome shotgun (WGS) entry which is preliminary data.</text>
</comment>
<organism evidence="2 3">
    <name type="scientific">Xenoophorus captivus</name>
    <dbReference type="NCBI Taxonomy" id="1517983"/>
    <lineage>
        <taxon>Eukaryota</taxon>
        <taxon>Metazoa</taxon>
        <taxon>Chordata</taxon>
        <taxon>Craniata</taxon>
        <taxon>Vertebrata</taxon>
        <taxon>Euteleostomi</taxon>
        <taxon>Actinopterygii</taxon>
        <taxon>Neopterygii</taxon>
        <taxon>Teleostei</taxon>
        <taxon>Neoteleostei</taxon>
        <taxon>Acanthomorphata</taxon>
        <taxon>Ovalentaria</taxon>
        <taxon>Atherinomorphae</taxon>
        <taxon>Cyprinodontiformes</taxon>
        <taxon>Goodeidae</taxon>
        <taxon>Xenoophorus</taxon>
    </lineage>
</organism>
<evidence type="ECO:0000256" key="1">
    <source>
        <dbReference type="SAM" id="MobiDB-lite"/>
    </source>
</evidence>
<feature type="compositionally biased region" description="Basic and acidic residues" evidence="1">
    <location>
        <begin position="441"/>
        <end position="451"/>
    </location>
</feature>
<feature type="region of interest" description="Disordered" evidence="1">
    <location>
        <begin position="1"/>
        <end position="84"/>
    </location>
</feature>
<dbReference type="Proteomes" id="UP001434883">
    <property type="component" value="Unassembled WGS sequence"/>
</dbReference>
<feature type="compositionally biased region" description="Basic residues" evidence="1">
    <location>
        <begin position="168"/>
        <end position="177"/>
    </location>
</feature>
<feature type="compositionally biased region" description="Basic and acidic residues" evidence="1">
    <location>
        <begin position="268"/>
        <end position="277"/>
    </location>
</feature>
<protein>
    <recommendedName>
        <fullName evidence="4">RBBP6</fullName>
    </recommendedName>
</protein>
<feature type="compositionally biased region" description="Basic and acidic residues" evidence="1">
    <location>
        <begin position="564"/>
        <end position="575"/>
    </location>
</feature>
<proteinExistence type="predicted"/>
<feature type="compositionally biased region" description="Low complexity" evidence="1">
    <location>
        <begin position="479"/>
        <end position="501"/>
    </location>
</feature>
<feature type="compositionally biased region" description="Basic and acidic residues" evidence="1">
    <location>
        <begin position="349"/>
        <end position="361"/>
    </location>
</feature>
<evidence type="ECO:0000313" key="2">
    <source>
        <dbReference type="EMBL" id="MEQ2211289.1"/>
    </source>
</evidence>
<feature type="compositionally biased region" description="Low complexity" evidence="1">
    <location>
        <begin position="282"/>
        <end position="292"/>
    </location>
</feature>
<feature type="compositionally biased region" description="Basic and acidic residues" evidence="1">
    <location>
        <begin position="602"/>
        <end position="628"/>
    </location>
</feature>
<feature type="compositionally biased region" description="Basic and acidic residues" evidence="1">
    <location>
        <begin position="464"/>
        <end position="473"/>
    </location>
</feature>
<accession>A0ABV0RTE5</accession>
<reference evidence="2 3" key="1">
    <citation type="submission" date="2021-06" db="EMBL/GenBank/DDBJ databases">
        <authorList>
            <person name="Palmer J.M."/>
        </authorList>
    </citation>
    <scope>NUCLEOTIDE SEQUENCE [LARGE SCALE GENOMIC DNA]</scope>
    <source>
        <strain evidence="2 3">XC_2019</strain>
        <tissue evidence="2">Muscle</tissue>
    </source>
</reference>
<feature type="compositionally biased region" description="Low complexity" evidence="1">
    <location>
        <begin position="155"/>
        <end position="167"/>
    </location>
</feature>
<feature type="compositionally biased region" description="Basic and acidic residues" evidence="1">
    <location>
        <begin position="117"/>
        <end position="126"/>
    </location>
</feature>
<feature type="region of interest" description="Disordered" evidence="1">
    <location>
        <begin position="102"/>
        <end position="628"/>
    </location>
</feature>
<feature type="compositionally biased region" description="Basic and acidic residues" evidence="1">
    <location>
        <begin position="526"/>
        <end position="549"/>
    </location>
</feature>
<feature type="compositionally biased region" description="Low complexity" evidence="1">
    <location>
        <begin position="8"/>
        <end position="24"/>
    </location>
</feature>